<feature type="region of interest" description="Disordered" evidence="1">
    <location>
        <begin position="253"/>
        <end position="355"/>
    </location>
</feature>
<keyword evidence="3" id="KW-1185">Reference proteome</keyword>
<gene>
    <name evidence="2" type="ORF">F5X68DRAFT_226632</name>
</gene>
<sequence length="355" mass="39536">MCVVSKHIFTCCGHHSKAVEECDDFPNRLDLTASSCDKTCKQFRPVAVYGWCPSCSARYSTGPYPLSSEILIRNFWAYKANRKWHMAVDPASVPREAAFSPYPEGGVWASTRVVSERPNGKLRRHEIRYEELAIIDAASQKNECNERCRYCKGKDRGPKLVAFGTNARIATLNWARVQQLINQSPTEQSAPSSSSSTEEDQLRAEAARAKAFDDLLSSDIDTSEPGLPQLDFLHPELIPEPLRTARAVEAPAQVVETPRRQRLSHPELVPAPLRPTKVADAPHQVVETPKRQPSPSEMSSVDLWMDESFSPLNPSTTAQSTPASQVFSQPASSPRPPRTSGFYRPTLAELYLDEE</sequence>
<proteinExistence type="predicted"/>
<feature type="compositionally biased region" description="Low complexity" evidence="1">
    <location>
        <begin position="183"/>
        <end position="196"/>
    </location>
</feature>
<name>A0A9P9AD81_9PEZI</name>
<dbReference type="OrthoDB" id="10463166at2759"/>
<dbReference type="EMBL" id="JAGSXJ010000001">
    <property type="protein sequence ID" value="KAH6697246.1"/>
    <property type="molecule type" value="Genomic_DNA"/>
</dbReference>
<comment type="caution">
    <text evidence="2">The sequence shown here is derived from an EMBL/GenBank/DDBJ whole genome shotgun (WGS) entry which is preliminary data.</text>
</comment>
<evidence type="ECO:0000313" key="2">
    <source>
        <dbReference type="EMBL" id="KAH6697246.1"/>
    </source>
</evidence>
<dbReference type="Proteomes" id="UP000770015">
    <property type="component" value="Unassembled WGS sequence"/>
</dbReference>
<organism evidence="2 3">
    <name type="scientific">Plectosphaerella plurivora</name>
    <dbReference type="NCBI Taxonomy" id="936078"/>
    <lineage>
        <taxon>Eukaryota</taxon>
        <taxon>Fungi</taxon>
        <taxon>Dikarya</taxon>
        <taxon>Ascomycota</taxon>
        <taxon>Pezizomycotina</taxon>
        <taxon>Sordariomycetes</taxon>
        <taxon>Hypocreomycetidae</taxon>
        <taxon>Glomerellales</taxon>
        <taxon>Plectosphaerellaceae</taxon>
        <taxon>Plectosphaerella</taxon>
    </lineage>
</organism>
<evidence type="ECO:0000256" key="1">
    <source>
        <dbReference type="SAM" id="MobiDB-lite"/>
    </source>
</evidence>
<feature type="compositionally biased region" description="Polar residues" evidence="1">
    <location>
        <begin position="310"/>
        <end position="332"/>
    </location>
</feature>
<evidence type="ECO:0000313" key="3">
    <source>
        <dbReference type="Proteomes" id="UP000770015"/>
    </source>
</evidence>
<feature type="region of interest" description="Disordered" evidence="1">
    <location>
        <begin position="182"/>
        <end position="206"/>
    </location>
</feature>
<dbReference type="AlphaFoldDB" id="A0A9P9AD81"/>
<accession>A0A9P9AD81</accession>
<protein>
    <submittedName>
        <fullName evidence="2">Uncharacterized protein</fullName>
    </submittedName>
</protein>
<reference evidence="2" key="1">
    <citation type="journal article" date="2021" name="Nat. Commun.">
        <title>Genetic determinants of endophytism in the Arabidopsis root mycobiome.</title>
        <authorList>
            <person name="Mesny F."/>
            <person name="Miyauchi S."/>
            <person name="Thiergart T."/>
            <person name="Pickel B."/>
            <person name="Atanasova L."/>
            <person name="Karlsson M."/>
            <person name="Huettel B."/>
            <person name="Barry K.W."/>
            <person name="Haridas S."/>
            <person name="Chen C."/>
            <person name="Bauer D."/>
            <person name="Andreopoulos W."/>
            <person name="Pangilinan J."/>
            <person name="LaButti K."/>
            <person name="Riley R."/>
            <person name="Lipzen A."/>
            <person name="Clum A."/>
            <person name="Drula E."/>
            <person name="Henrissat B."/>
            <person name="Kohler A."/>
            <person name="Grigoriev I.V."/>
            <person name="Martin F.M."/>
            <person name="Hacquard S."/>
        </authorList>
    </citation>
    <scope>NUCLEOTIDE SEQUENCE</scope>
    <source>
        <strain evidence="2">MPI-SDFR-AT-0117</strain>
    </source>
</reference>